<keyword evidence="2" id="KW-1185">Reference proteome</keyword>
<dbReference type="RefSeq" id="WP_134565578.1">
    <property type="nucleotide sequence ID" value="NZ_SOFP01000020.1"/>
</dbReference>
<dbReference type="AlphaFoldDB" id="A0A4R8WXR1"/>
<proteinExistence type="predicted"/>
<organism evidence="1 2">
    <name type="scientific">Cryobacterium algoritolerans</name>
    <dbReference type="NCBI Taxonomy" id="1259184"/>
    <lineage>
        <taxon>Bacteria</taxon>
        <taxon>Bacillati</taxon>
        <taxon>Actinomycetota</taxon>
        <taxon>Actinomycetes</taxon>
        <taxon>Micrococcales</taxon>
        <taxon>Microbacteriaceae</taxon>
        <taxon>Cryobacterium</taxon>
    </lineage>
</organism>
<gene>
    <name evidence="1" type="ORF">E3O19_04360</name>
</gene>
<comment type="caution">
    <text evidence="1">The sequence shown here is derived from an EMBL/GenBank/DDBJ whole genome shotgun (WGS) entry which is preliminary data.</text>
</comment>
<protein>
    <submittedName>
        <fullName evidence="1">Uncharacterized protein</fullName>
    </submittedName>
</protein>
<dbReference type="OrthoDB" id="5126095at2"/>
<reference evidence="1 2" key="1">
    <citation type="submission" date="2019-03" db="EMBL/GenBank/DDBJ databases">
        <title>Genomics of glacier-inhabiting Cryobacterium strains.</title>
        <authorList>
            <person name="Liu Q."/>
            <person name="Xin Y.-H."/>
        </authorList>
    </citation>
    <scope>NUCLEOTIDE SEQUENCE [LARGE SCALE GENOMIC DNA]</scope>
    <source>
        <strain evidence="1 2">MDT1-3</strain>
    </source>
</reference>
<dbReference type="EMBL" id="SOFP01000020">
    <property type="protein sequence ID" value="TFC18607.1"/>
    <property type="molecule type" value="Genomic_DNA"/>
</dbReference>
<dbReference type="Proteomes" id="UP000298412">
    <property type="component" value="Unassembled WGS sequence"/>
</dbReference>
<name>A0A4R8WXR1_9MICO</name>
<accession>A0A4R8WXR1</accession>
<evidence type="ECO:0000313" key="2">
    <source>
        <dbReference type="Proteomes" id="UP000298412"/>
    </source>
</evidence>
<evidence type="ECO:0000313" key="1">
    <source>
        <dbReference type="EMBL" id="TFC18607.1"/>
    </source>
</evidence>
<sequence length="64" mass="6907">MAGIGYYRLVKMLRGEVILRLEDVAAADRLLGGISGFTRTETPTDSTDRFAATLPAADMGEFPT</sequence>